<dbReference type="Proteomes" id="UP000219452">
    <property type="component" value="Unassembled WGS sequence"/>
</dbReference>
<proteinExistence type="predicted"/>
<sequence>MLVATEATRTFTLKENGQDVVLTDPNPSFSPEAVLNFYANTYPALTTAKIQGPDWNNDKLEYKFTTTLGTKG</sequence>
<reference evidence="2" key="1">
    <citation type="submission" date="2017-09" db="EMBL/GenBank/DDBJ databases">
        <authorList>
            <person name="Varghese N."/>
            <person name="Submissions S."/>
        </authorList>
    </citation>
    <scope>NUCLEOTIDE SEQUENCE [LARGE SCALE GENOMIC DNA]</scope>
    <source>
        <strain evidence="2">DSM 29961</strain>
    </source>
</reference>
<protein>
    <submittedName>
        <fullName evidence="1">PRTRC system protein C</fullName>
    </submittedName>
</protein>
<evidence type="ECO:0000313" key="2">
    <source>
        <dbReference type="Proteomes" id="UP000219452"/>
    </source>
</evidence>
<evidence type="ECO:0000313" key="1">
    <source>
        <dbReference type="EMBL" id="SOD80846.1"/>
    </source>
</evidence>
<dbReference type="EMBL" id="OCNH01000001">
    <property type="protein sequence ID" value="SOD80846.1"/>
    <property type="molecule type" value="Genomic_DNA"/>
</dbReference>
<gene>
    <name evidence="1" type="ORF">SAMN06269250_1586</name>
</gene>
<accession>A0A286FCM6</accession>
<dbReference type="AlphaFoldDB" id="A0A286FCM6"/>
<dbReference type="Pfam" id="PF14454">
    <property type="entry name" value="Prok_Ub"/>
    <property type="match status" value="1"/>
</dbReference>
<name>A0A286FCM6_9BACT</name>
<dbReference type="RefSeq" id="WP_097125208.1">
    <property type="nucleotide sequence ID" value="NZ_OCNH01000001.1"/>
</dbReference>
<dbReference type="NCBIfam" id="TIGR03738">
    <property type="entry name" value="PRTRC_C"/>
    <property type="match status" value="1"/>
</dbReference>
<organism evidence="1 2">
    <name type="scientific">Spirosoma fluviale</name>
    <dbReference type="NCBI Taxonomy" id="1597977"/>
    <lineage>
        <taxon>Bacteria</taxon>
        <taxon>Pseudomonadati</taxon>
        <taxon>Bacteroidota</taxon>
        <taxon>Cytophagia</taxon>
        <taxon>Cytophagales</taxon>
        <taxon>Cytophagaceae</taxon>
        <taxon>Spirosoma</taxon>
    </lineage>
</organism>
<dbReference type="InterPro" id="IPR022289">
    <property type="entry name" value="PRTRC_protein-C"/>
</dbReference>
<dbReference type="InterPro" id="IPR032866">
    <property type="entry name" value="Prok_Ub"/>
</dbReference>
<keyword evidence="2" id="KW-1185">Reference proteome</keyword>
<dbReference type="OrthoDB" id="6912309at2"/>